<evidence type="ECO:0000256" key="8">
    <source>
        <dbReference type="HAMAP-Rule" id="MF_00238"/>
    </source>
</evidence>
<comment type="catalytic activity">
    <reaction evidence="7 8">
        <text>CMP + ATP = CDP + ADP</text>
        <dbReference type="Rhea" id="RHEA:11600"/>
        <dbReference type="ChEBI" id="CHEBI:30616"/>
        <dbReference type="ChEBI" id="CHEBI:58069"/>
        <dbReference type="ChEBI" id="CHEBI:60377"/>
        <dbReference type="ChEBI" id="CHEBI:456216"/>
        <dbReference type="EC" id="2.7.4.25"/>
    </reaction>
</comment>
<organism evidence="10 11">
    <name type="scientific">Methylocapsa palsarum</name>
    <dbReference type="NCBI Taxonomy" id="1612308"/>
    <lineage>
        <taxon>Bacteria</taxon>
        <taxon>Pseudomonadati</taxon>
        <taxon>Pseudomonadota</taxon>
        <taxon>Alphaproteobacteria</taxon>
        <taxon>Hyphomicrobiales</taxon>
        <taxon>Beijerinckiaceae</taxon>
        <taxon>Methylocapsa</taxon>
    </lineage>
</organism>
<dbReference type="Proteomes" id="UP000198755">
    <property type="component" value="Unassembled WGS sequence"/>
</dbReference>
<dbReference type="GO" id="GO:0005524">
    <property type="term" value="F:ATP binding"/>
    <property type="evidence" value="ECO:0007669"/>
    <property type="project" value="UniProtKB-UniRule"/>
</dbReference>
<dbReference type="OrthoDB" id="9807434at2"/>
<evidence type="ECO:0000256" key="2">
    <source>
        <dbReference type="ARBA" id="ARBA00022679"/>
    </source>
</evidence>
<dbReference type="InterPro" id="IPR011994">
    <property type="entry name" value="Cytidylate_kinase_dom"/>
</dbReference>
<dbReference type="Pfam" id="PF02224">
    <property type="entry name" value="Cytidylate_kin"/>
    <property type="match status" value="1"/>
</dbReference>
<dbReference type="NCBIfam" id="TIGR00017">
    <property type="entry name" value="cmk"/>
    <property type="match status" value="1"/>
</dbReference>
<dbReference type="GO" id="GO:0036430">
    <property type="term" value="F:CMP kinase activity"/>
    <property type="evidence" value="ECO:0007669"/>
    <property type="project" value="RHEA"/>
</dbReference>
<evidence type="ECO:0000256" key="5">
    <source>
        <dbReference type="ARBA" id="ARBA00022840"/>
    </source>
</evidence>
<accession>A0A1I3YDG4</accession>
<keyword evidence="3 8" id="KW-0547">Nucleotide-binding</keyword>
<evidence type="ECO:0000256" key="7">
    <source>
        <dbReference type="ARBA" id="ARBA00048478"/>
    </source>
</evidence>
<comment type="similarity">
    <text evidence="1 8">Belongs to the cytidylate kinase family. Type 1 subfamily.</text>
</comment>
<reference evidence="10 11" key="1">
    <citation type="submission" date="2016-10" db="EMBL/GenBank/DDBJ databases">
        <authorList>
            <person name="de Groot N.N."/>
        </authorList>
    </citation>
    <scope>NUCLEOTIDE SEQUENCE [LARGE SCALE GENOMIC DNA]</scope>
    <source>
        <strain evidence="10 11">NE2</strain>
    </source>
</reference>
<dbReference type="GO" id="GO:0005737">
    <property type="term" value="C:cytoplasm"/>
    <property type="evidence" value="ECO:0007669"/>
    <property type="project" value="UniProtKB-SubCell"/>
</dbReference>
<evidence type="ECO:0000313" key="11">
    <source>
        <dbReference type="Proteomes" id="UP000198755"/>
    </source>
</evidence>
<keyword evidence="5 8" id="KW-0067">ATP-binding</keyword>
<evidence type="ECO:0000256" key="3">
    <source>
        <dbReference type="ARBA" id="ARBA00022741"/>
    </source>
</evidence>
<dbReference type="Gene3D" id="3.40.50.300">
    <property type="entry name" value="P-loop containing nucleotide triphosphate hydrolases"/>
    <property type="match status" value="1"/>
</dbReference>
<comment type="catalytic activity">
    <reaction evidence="6 8">
        <text>dCMP + ATP = dCDP + ADP</text>
        <dbReference type="Rhea" id="RHEA:25094"/>
        <dbReference type="ChEBI" id="CHEBI:30616"/>
        <dbReference type="ChEBI" id="CHEBI:57566"/>
        <dbReference type="ChEBI" id="CHEBI:58593"/>
        <dbReference type="ChEBI" id="CHEBI:456216"/>
        <dbReference type="EC" id="2.7.4.25"/>
    </reaction>
</comment>
<dbReference type="STRING" id="1612308.SAMN05444581_105187"/>
<evidence type="ECO:0000256" key="1">
    <source>
        <dbReference type="ARBA" id="ARBA00009427"/>
    </source>
</evidence>
<dbReference type="CDD" id="cd02020">
    <property type="entry name" value="CMPK"/>
    <property type="match status" value="1"/>
</dbReference>
<feature type="domain" description="Cytidylate kinase" evidence="9">
    <location>
        <begin position="3"/>
        <end position="203"/>
    </location>
</feature>
<dbReference type="RefSeq" id="WP_091680738.1">
    <property type="nucleotide sequence ID" value="NZ_FOSN01000005.1"/>
</dbReference>
<dbReference type="EMBL" id="FOSN01000005">
    <property type="protein sequence ID" value="SFK29855.1"/>
    <property type="molecule type" value="Genomic_DNA"/>
</dbReference>
<dbReference type="InterPro" id="IPR003136">
    <property type="entry name" value="Cytidylate_kin"/>
</dbReference>
<dbReference type="GO" id="GO:0036431">
    <property type="term" value="F:dCMP kinase activity"/>
    <property type="evidence" value="ECO:0007669"/>
    <property type="project" value="InterPro"/>
</dbReference>
<keyword evidence="11" id="KW-1185">Reference proteome</keyword>
<name>A0A1I3YDG4_9HYPH</name>
<feature type="binding site" evidence="8">
    <location>
        <begin position="7"/>
        <end position="15"/>
    </location>
    <ligand>
        <name>ATP</name>
        <dbReference type="ChEBI" id="CHEBI:30616"/>
    </ligand>
</feature>
<keyword evidence="8" id="KW-0963">Cytoplasm</keyword>
<comment type="subcellular location">
    <subcellularLocation>
        <location evidence="8">Cytoplasm</location>
    </subcellularLocation>
</comment>
<protein>
    <recommendedName>
        <fullName evidence="8">Cytidylate kinase</fullName>
        <shortName evidence="8">CK</shortName>
        <ecNumber evidence="8">2.7.4.25</ecNumber>
    </recommendedName>
    <alternativeName>
        <fullName evidence="8">Cytidine monophosphate kinase</fullName>
        <shortName evidence="8">CMP kinase</shortName>
    </alternativeName>
</protein>
<dbReference type="AlphaFoldDB" id="A0A1I3YDG4"/>
<dbReference type="HAMAP" id="MF_00238">
    <property type="entry name" value="Cytidyl_kinase_type1"/>
    <property type="match status" value="1"/>
</dbReference>
<proteinExistence type="inferred from homology"/>
<dbReference type="InterPro" id="IPR027417">
    <property type="entry name" value="P-loop_NTPase"/>
</dbReference>
<keyword evidence="4 8" id="KW-0418">Kinase</keyword>
<evidence type="ECO:0000256" key="6">
    <source>
        <dbReference type="ARBA" id="ARBA00047615"/>
    </source>
</evidence>
<keyword evidence="2 8" id="KW-0808">Transferase</keyword>
<sequence>MIIALDGPAASGKGTLARRLARHMGLPHLDSGLLYRATAQALIEQGCDLADSAAAVKAARGLALTDFDEAALRGRDMAEAASVVAAIPEVRTALIDLQRGFAARPGGAVLDGRDIGTVICPEASPKIFVTASVEARAMRRALELKGRGEAVDYACVLEDIRKRDERDSSRAVAPLKVAADAFVLDTTKLDVEAAFEAALAIVNSTLEDKRNLVARSAG</sequence>
<dbReference type="SUPFAM" id="SSF52540">
    <property type="entry name" value="P-loop containing nucleoside triphosphate hydrolases"/>
    <property type="match status" value="1"/>
</dbReference>
<evidence type="ECO:0000313" key="10">
    <source>
        <dbReference type="EMBL" id="SFK29855.1"/>
    </source>
</evidence>
<evidence type="ECO:0000256" key="4">
    <source>
        <dbReference type="ARBA" id="ARBA00022777"/>
    </source>
</evidence>
<evidence type="ECO:0000259" key="9">
    <source>
        <dbReference type="Pfam" id="PF02224"/>
    </source>
</evidence>
<gene>
    <name evidence="8" type="primary">cmk</name>
    <name evidence="10" type="ORF">SAMN05444581_105187</name>
</gene>
<dbReference type="EC" id="2.7.4.25" evidence="8"/>
<dbReference type="GO" id="GO:0006220">
    <property type="term" value="P:pyrimidine nucleotide metabolic process"/>
    <property type="evidence" value="ECO:0007669"/>
    <property type="project" value="UniProtKB-UniRule"/>
</dbReference>